<keyword evidence="1" id="KW-0812">Transmembrane</keyword>
<dbReference type="Proteomes" id="UP001157161">
    <property type="component" value="Unassembled WGS sequence"/>
</dbReference>
<dbReference type="EMBL" id="BSUM01000001">
    <property type="protein sequence ID" value="GMA33293.1"/>
    <property type="molecule type" value="Genomic_DNA"/>
</dbReference>
<reference evidence="2" key="2">
    <citation type="submission" date="2023-02" db="EMBL/GenBank/DDBJ databases">
        <authorList>
            <person name="Sun Q."/>
            <person name="Mori K."/>
        </authorList>
    </citation>
    <scope>NUCLEOTIDE SEQUENCE</scope>
    <source>
        <strain evidence="2">NBRC 112290</strain>
    </source>
</reference>
<organism evidence="2 3">
    <name type="scientific">Litorihabitans aurantiacus</name>
    <dbReference type="NCBI Taxonomy" id="1930061"/>
    <lineage>
        <taxon>Bacteria</taxon>
        <taxon>Bacillati</taxon>
        <taxon>Actinomycetota</taxon>
        <taxon>Actinomycetes</taxon>
        <taxon>Micrococcales</taxon>
        <taxon>Beutenbergiaceae</taxon>
        <taxon>Litorihabitans</taxon>
    </lineage>
</organism>
<dbReference type="RefSeq" id="WP_284252015.1">
    <property type="nucleotide sequence ID" value="NZ_BSUM01000001.1"/>
</dbReference>
<reference evidence="2" key="1">
    <citation type="journal article" date="2014" name="Int. J. Syst. Evol. Microbiol.">
        <title>Complete genome sequence of Corynebacterium casei LMG S-19264T (=DSM 44701T), isolated from a smear-ripened cheese.</title>
        <authorList>
            <consortium name="US DOE Joint Genome Institute (JGI-PGF)"/>
            <person name="Walter F."/>
            <person name="Albersmeier A."/>
            <person name="Kalinowski J."/>
            <person name="Ruckert C."/>
        </authorList>
    </citation>
    <scope>NUCLEOTIDE SEQUENCE</scope>
    <source>
        <strain evidence="2">NBRC 112290</strain>
    </source>
</reference>
<name>A0AA38CS24_9MICO</name>
<keyword evidence="1" id="KW-0472">Membrane</keyword>
<keyword evidence="3" id="KW-1185">Reference proteome</keyword>
<accession>A0AA38CS24</accession>
<comment type="caution">
    <text evidence="2">The sequence shown here is derived from an EMBL/GenBank/DDBJ whole genome shotgun (WGS) entry which is preliminary data.</text>
</comment>
<evidence type="ECO:0000256" key="1">
    <source>
        <dbReference type="SAM" id="Phobius"/>
    </source>
</evidence>
<protein>
    <submittedName>
        <fullName evidence="2">Uncharacterized protein</fullName>
    </submittedName>
</protein>
<evidence type="ECO:0000313" key="2">
    <source>
        <dbReference type="EMBL" id="GMA33293.1"/>
    </source>
</evidence>
<dbReference type="AlphaFoldDB" id="A0AA38CS24"/>
<feature type="transmembrane region" description="Helical" evidence="1">
    <location>
        <begin position="113"/>
        <end position="133"/>
    </location>
</feature>
<dbReference type="InterPro" id="IPR054261">
    <property type="entry name" value="DUF6992"/>
</dbReference>
<gene>
    <name evidence="2" type="ORF">GCM10025875_32850</name>
</gene>
<proteinExistence type="predicted"/>
<feature type="transmembrane region" description="Helical" evidence="1">
    <location>
        <begin position="88"/>
        <end position="107"/>
    </location>
</feature>
<evidence type="ECO:0000313" key="3">
    <source>
        <dbReference type="Proteomes" id="UP001157161"/>
    </source>
</evidence>
<keyword evidence="1" id="KW-1133">Transmembrane helix</keyword>
<dbReference type="Pfam" id="PF22503">
    <property type="entry name" value="DUF6992"/>
    <property type="match status" value="1"/>
</dbReference>
<sequence>MTLADRVADQELRLLRGLTSGAIASGVVGAAALAVGLVPGRRAAFAFGRQTLAWAAVDGVIAALGRRGSSRPENDGDARDRARRMRTITAVNAVADVGYVAGGLALARWKPSLRADGVAVVIQGAFLLVLDTWHARAFGQLARDAGAAVAEDAPDTATTAG</sequence>
<feature type="transmembrane region" description="Helical" evidence="1">
    <location>
        <begin position="20"/>
        <end position="40"/>
    </location>
</feature>